<protein>
    <submittedName>
        <fullName evidence="1">Uncharacterized protein</fullName>
    </submittedName>
</protein>
<accession>A0A4C2ABB3</accession>
<sequence length="79" mass="8632">MSVAFVIELQQVRILIADLSTGEFLTRGDFKDSLHASDQSGEFCVAVPNLPWASAKGLGPAEDDPHQFRESIVGRMEAK</sequence>
<dbReference type="EMBL" id="BGZK01002791">
    <property type="protein sequence ID" value="GBP96504.1"/>
    <property type="molecule type" value="Genomic_DNA"/>
</dbReference>
<reference evidence="1 2" key="1">
    <citation type="journal article" date="2019" name="Commun. Biol.">
        <title>The bagworm genome reveals a unique fibroin gene that provides high tensile strength.</title>
        <authorList>
            <person name="Kono N."/>
            <person name="Nakamura H."/>
            <person name="Ohtoshi R."/>
            <person name="Tomita M."/>
            <person name="Numata K."/>
            <person name="Arakawa K."/>
        </authorList>
    </citation>
    <scope>NUCLEOTIDE SEQUENCE [LARGE SCALE GENOMIC DNA]</scope>
</reference>
<name>A0A4C2ABB3_EUMVA</name>
<dbReference type="AlphaFoldDB" id="A0A4C2ABB3"/>
<proteinExistence type="predicted"/>
<gene>
    <name evidence="1" type="ORF">EVAR_30815_1</name>
</gene>
<dbReference type="Proteomes" id="UP000299102">
    <property type="component" value="Unassembled WGS sequence"/>
</dbReference>
<evidence type="ECO:0000313" key="2">
    <source>
        <dbReference type="Proteomes" id="UP000299102"/>
    </source>
</evidence>
<comment type="caution">
    <text evidence="1">The sequence shown here is derived from an EMBL/GenBank/DDBJ whole genome shotgun (WGS) entry which is preliminary data.</text>
</comment>
<evidence type="ECO:0000313" key="1">
    <source>
        <dbReference type="EMBL" id="GBP96504.1"/>
    </source>
</evidence>
<organism evidence="1 2">
    <name type="scientific">Eumeta variegata</name>
    <name type="common">Bagworm moth</name>
    <name type="synonym">Eumeta japonica</name>
    <dbReference type="NCBI Taxonomy" id="151549"/>
    <lineage>
        <taxon>Eukaryota</taxon>
        <taxon>Metazoa</taxon>
        <taxon>Ecdysozoa</taxon>
        <taxon>Arthropoda</taxon>
        <taxon>Hexapoda</taxon>
        <taxon>Insecta</taxon>
        <taxon>Pterygota</taxon>
        <taxon>Neoptera</taxon>
        <taxon>Endopterygota</taxon>
        <taxon>Lepidoptera</taxon>
        <taxon>Glossata</taxon>
        <taxon>Ditrysia</taxon>
        <taxon>Tineoidea</taxon>
        <taxon>Psychidae</taxon>
        <taxon>Oiketicinae</taxon>
        <taxon>Eumeta</taxon>
    </lineage>
</organism>
<keyword evidence="2" id="KW-1185">Reference proteome</keyword>